<dbReference type="PANTHER" id="PTHR43155:SF2">
    <property type="entry name" value="CYCLIC DI-GMP PHOSPHODIESTERASE PA4108"/>
    <property type="match status" value="1"/>
</dbReference>
<dbReference type="RefSeq" id="WP_126792008.1">
    <property type="nucleotide sequence ID" value="NZ_PIPI01000002.1"/>
</dbReference>
<reference evidence="3 4" key="1">
    <citation type="journal article" date="2011" name="Front. Microbiol.">
        <title>Genomic signatures of strain selection and enhancement in Bacillus atrophaeus var. globigii, a historical biowarfare simulant.</title>
        <authorList>
            <person name="Gibbons H.S."/>
            <person name="Broomall S.M."/>
            <person name="McNew L.A."/>
            <person name="Daligault H."/>
            <person name="Chapman C."/>
            <person name="Bruce D."/>
            <person name="Karavis M."/>
            <person name="Krepps M."/>
            <person name="McGregor P.A."/>
            <person name="Hong C."/>
            <person name="Park K.H."/>
            <person name="Akmal A."/>
            <person name="Feldman A."/>
            <person name="Lin J.S."/>
            <person name="Chang W.E."/>
            <person name="Higgs B.W."/>
            <person name="Demirev P."/>
            <person name="Lindquist J."/>
            <person name="Liem A."/>
            <person name="Fochler E."/>
            <person name="Read T.D."/>
            <person name="Tapia R."/>
            <person name="Johnson S."/>
            <person name="Bishop-Lilly K.A."/>
            <person name="Detter C."/>
            <person name="Han C."/>
            <person name="Sozhamannan S."/>
            <person name="Rosenzweig C.N."/>
            <person name="Skowronski E.W."/>
        </authorList>
    </citation>
    <scope>NUCLEOTIDE SEQUENCE [LARGE SCALE GENOMIC DNA]</scope>
    <source>
        <strain evidence="3 4">AK5</strain>
    </source>
</reference>
<evidence type="ECO:0000259" key="2">
    <source>
        <dbReference type="PROSITE" id="PS51832"/>
    </source>
</evidence>
<dbReference type="PROSITE" id="PS51832">
    <property type="entry name" value="HD_GYP"/>
    <property type="match status" value="1"/>
</dbReference>
<dbReference type="SUPFAM" id="SSF109604">
    <property type="entry name" value="HD-domain/PDEase-like"/>
    <property type="match status" value="1"/>
</dbReference>
<proteinExistence type="predicted"/>
<sequence length="662" mass="73840">MQEEEYSPVSSKLEVAALLETMTQPGAATLQLTTAEAKPYPVILLDLEEDEFVEFDLTAIRELAPKLRRGVKFVLLGQTHAGLIRSTPMHMETFTDKDGRLLARSAWPEGLDLKQRRAAFRATLRIGMDVGVRLRAEEPKRDRVKASSPEAVAAKKKVERPAIDNTKKLEEANAEKNKALAAGEADKITAQTESASEIEKQKVEKDATQEQAATDQADQKANEQTGKEDKATNPEKAEEEKKYFELMGDLKDLSATGCLVEFFAQDGASKVITQMRTELEVCFPNGTVFPIVSDVRHVKTDSDRQVLSVGFEFFAPTKEQEKQLWEYVREIEREASRTAGEGNDRTPSPLFEVKEDAVKFLGRRQGQKYATPMARRLARIAGYLDSQMVALTQGQKMNSGQLSAHADRLLDIIADDREEALFALRCIHRESPWVVHGLSVAVKLVDLAQSRGRMPRDVIKGIAACAMIHDLGKGMLPGSLWRASTLTRDSYMRMQSHVELILAQMDTCKWLAPILVTNIIEQINERLDGSGYPNELVARDLGQLPRMAAVVDAIDAMSRPRADREGMTAESTYRHLLQNQNLFDVDWIEAYIRHFGVIPIGSLIQFESGQLAWVTRLDDQRHIKAVVLTSDTQPPQDNLGDTVEGTALEKLGEIKAVLGVDY</sequence>
<dbReference type="Pfam" id="PF07238">
    <property type="entry name" value="PilZ"/>
    <property type="match status" value="1"/>
</dbReference>
<dbReference type="Gene3D" id="1.10.3210.10">
    <property type="entry name" value="Hypothetical protein af1432"/>
    <property type="match status" value="1"/>
</dbReference>
<dbReference type="PANTHER" id="PTHR43155">
    <property type="entry name" value="CYCLIC DI-GMP PHOSPHODIESTERASE PA4108-RELATED"/>
    <property type="match status" value="1"/>
</dbReference>
<organism evidence="3 4">
    <name type="scientific">Aliidiomarina haloalkalitolerans</name>
    <dbReference type="NCBI Taxonomy" id="859059"/>
    <lineage>
        <taxon>Bacteria</taxon>
        <taxon>Pseudomonadati</taxon>
        <taxon>Pseudomonadota</taxon>
        <taxon>Gammaproteobacteria</taxon>
        <taxon>Alteromonadales</taxon>
        <taxon>Idiomarinaceae</taxon>
        <taxon>Aliidiomarina</taxon>
    </lineage>
</organism>
<dbReference type="Proteomes" id="UP000288212">
    <property type="component" value="Unassembled WGS sequence"/>
</dbReference>
<comment type="caution">
    <text evidence="3">The sequence shown here is derived from an EMBL/GenBank/DDBJ whole genome shotgun (WGS) entry which is preliminary data.</text>
</comment>
<accession>A0A432VW37</accession>
<protein>
    <recommendedName>
        <fullName evidence="2">HD-GYP domain-containing protein</fullName>
    </recommendedName>
</protein>
<feature type="domain" description="HD-GYP" evidence="2">
    <location>
        <begin position="411"/>
        <end position="607"/>
    </location>
</feature>
<gene>
    <name evidence="3" type="ORF">CWE06_05605</name>
</gene>
<dbReference type="CDD" id="cd00077">
    <property type="entry name" value="HDc"/>
    <property type="match status" value="1"/>
</dbReference>
<dbReference type="GO" id="GO:0008081">
    <property type="term" value="F:phosphoric diester hydrolase activity"/>
    <property type="evidence" value="ECO:0007669"/>
    <property type="project" value="UniProtKB-ARBA"/>
</dbReference>
<dbReference type="EMBL" id="PIPI01000002">
    <property type="protein sequence ID" value="RUO20778.1"/>
    <property type="molecule type" value="Genomic_DNA"/>
</dbReference>
<evidence type="ECO:0000313" key="3">
    <source>
        <dbReference type="EMBL" id="RUO20778.1"/>
    </source>
</evidence>
<dbReference type="GO" id="GO:0035438">
    <property type="term" value="F:cyclic-di-GMP binding"/>
    <property type="evidence" value="ECO:0007669"/>
    <property type="project" value="InterPro"/>
</dbReference>
<feature type="compositionally biased region" description="Basic and acidic residues" evidence="1">
    <location>
        <begin position="197"/>
        <end position="208"/>
    </location>
</feature>
<evidence type="ECO:0000256" key="1">
    <source>
        <dbReference type="SAM" id="MobiDB-lite"/>
    </source>
</evidence>
<dbReference type="InterPro" id="IPR037522">
    <property type="entry name" value="HD_GYP_dom"/>
</dbReference>
<dbReference type="Pfam" id="PF13487">
    <property type="entry name" value="HD_5"/>
    <property type="match status" value="1"/>
</dbReference>
<name>A0A432VW37_9GAMM</name>
<feature type="region of interest" description="Disordered" evidence="1">
    <location>
        <begin position="138"/>
        <end position="169"/>
    </location>
</feature>
<dbReference type="Gene3D" id="2.40.10.220">
    <property type="entry name" value="predicted glycosyltransferase like domains"/>
    <property type="match status" value="1"/>
</dbReference>
<feature type="region of interest" description="Disordered" evidence="1">
    <location>
        <begin position="183"/>
        <end position="238"/>
    </location>
</feature>
<evidence type="ECO:0000313" key="4">
    <source>
        <dbReference type="Proteomes" id="UP000288212"/>
    </source>
</evidence>
<dbReference type="InterPro" id="IPR009875">
    <property type="entry name" value="PilZ_domain"/>
</dbReference>
<feature type="compositionally biased region" description="Basic and acidic residues" evidence="1">
    <location>
        <begin position="159"/>
        <end position="169"/>
    </location>
</feature>
<dbReference type="AlphaFoldDB" id="A0A432VW37"/>
<keyword evidence="4" id="KW-1185">Reference proteome</keyword>
<dbReference type="OrthoDB" id="9816273at2"/>
<dbReference type="InterPro" id="IPR003607">
    <property type="entry name" value="HD/PDEase_dom"/>
</dbReference>
<feature type="compositionally biased region" description="Basic and acidic residues" evidence="1">
    <location>
        <begin position="217"/>
        <end position="238"/>
    </location>
</feature>